<protein>
    <recommendedName>
        <fullName evidence="3">Carboxylic ester hydrolase</fullName>
        <ecNumber evidence="3">3.1.1.-</ecNumber>
    </recommendedName>
</protein>
<dbReference type="GO" id="GO:0005886">
    <property type="term" value="C:plasma membrane"/>
    <property type="evidence" value="ECO:0007669"/>
    <property type="project" value="TreeGrafter"/>
</dbReference>
<accession>A0A168EU39</accession>
<dbReference type="InterPro" id="IPR050654">
    <property type="entry name" value="AChE-related_enzymes"/>
</dbReference>
<dbReference type="PANTHER" id="PTHR43918">
    <property type="entry name" value="ACETYLCHOLINESTERASE"/>
    <property type="match status" value="1"/>
</dbReference>
<gene>
    <name evidence="5" type="ORF">AAL_02698</name>
</gene>
<feature type="domain" description="Carboxylesterase type B" evidence="4">
    <location>
        <begin position="30"/>
        <end position="358"/>
    </location>
</feature>
<dbReference type="EC" id="3.1.1.-" evidence="3"/>
<evidence type="ECO:0000256" key="1">
    <source>
        <dbReference type="ARBA" id="ARBA00005964"/>
    </source>
</evidence>
<dbReference type="STRING" id="1081109.A0A168EU39"/>
<dbReference type="Pfam" id="PF00135">
    <property type="entry name" value="COesterase"/>
    <property type="match status" value="1"/>
</dbReference>
<comment type="similarity">
    <text evidence="1 3">Belongs to the type-B carboxylesterase/lipase family.</text>
</comment>
<dbReference type="GO" id="GO:0003990">
    <property type="term" value="F:acetylcholinesterase activity"/>
    <property type="evidence" value="ECO:0007669"/>
    <property type="project" value="TreeGrafter"/>
</dbReference>
<proteinExistence type="inferred from homology"/>
<dbReference type="InterPro" id="IPR019826">
    <property type="entry name" value="Carboxylesterase_B_AS"/>
</dbReference>
<dbReference type="SUPFAM" id="SSF53474">
    <property type="entry name" value="alpha/beta-Hydrolases"/>
    <property type="match status" value="1"/>
</dbReference>
<feature type="signal peptide" evidence="3">
    <location>
        <begin position="1"/>
        <end position="21"/>
    </location>
</feature>
<dbReference type="PANTHER" id="PTHR43918:SF4">
    <property type="entry name" value="CARBOXYLIC ESTER HYDROLASE"/>
    <property type="match status" value="1"/>
</dbReference>
<feature type="chain" id="PRO_5007749420" description="Carboxylic ester hydrolase" evidence="3">
    <location>
        <begin position="22"/>
        <end position="499"/>
    </location>
</feature>
<name>A0A168EU39_9HYPO</name>
<dbReference type="Gene3D" id="3.40.50.1820">
    <property type="entry name" value="alpha/beta hydrolase"/>
    <property type="match status" value="2"/>
</dbReference>
<dbReference type="InterPro" id="IPR029058">
    <property type="entry name" value="AB_hydrolase_fold"/>
</dbReference>
<sequence length="499" mass="54478">MRINFAAILAALSGYLAAAQATSGNSNGSALVKTSSGQFKGFIDQRYPNVRQFLKIPFAKPPVGQLRWSKPQALCASPDTTYDATQFPESCPQWALPSNIFNEVVPGYFLDGSTSEDCLYLGIWAPVKAQNLPVVVFLYGGSFQTGGINIPYQMPSRLVQRLPEMVVVVINYRLNIFGFPNAPGLQDQNLGILDQRAGLEWVRDHIQAFGGDASRITLWGQSAGAVSTDYHNFAYRRDPIVSGFFAESGSAFVPIISSDASQANFSFVASHFGCRKSPGYSAGQLLVDCLRKMPFPDLQNFLRAATNNGTLPPAAFAPVADDKVVFGNYTARYEKGLVSDRPAIFSTCENEGNALVPANRSGIDTALAEQVTKTLLLCPTVKTAELRQAAGRTTYRYLFSGNFRTISPLPWMRSYHSSDIPMLFGTYGDFPPEGGPPSALLTETSDFMQDSMLEFLRDPRRGLKGKGWPLLSEGTMLRLSADGKVSQTIAIDSVDRICR</sequence>
<evidence type="ECO:0000313" key="6">
    <source>
        <dbReference type="Proteomes" id="UP000078544"/>
    </source>
</evidence>
<evidence type="ECO:0000259" key="4">
    <source>
        <dbReference type="Pfam" id="PF00135"/>
    </source>
</evidence>
<dbReference type="Proteomes" id="UP000078544">
    <property type="component" value="Unassembled WGS sequence"/>
</dbReference>
<organism evidence="5 6">
    <name type="scientific">Moelleriella libera RCEF 2490</name>
    <dbReference type="NCBI Taxonomy" id="1081109"/>
    <lineage>
        <taxon>Eukaryota</taxon>
        <taxon>Fungi</taxon>
        <taxon>Dikarya</taxon>
        <taxon>Ascomycota</taxon>
        <taxon>Pezizomycotina</taxon>
        <taxon>Sordariomycetes</taxon>
        <taxon>Hypocreomycetidae</taxon>
        <taxon>Hypocreales</taxon>
        <taxon>Clavicipitaceae</taxon>
        <taxon>Moelleriella</taxon>
    </lineage>
</organism>
<dbReference type="PROSITE" id="PS00122">
    <property type="entry name" value="CARBOXYLESTERASE_B_1"/>
    <property type="match status" value="1"/>
</dbReference>
<dbReference type="ESTHER" id="9hypo-a0a168eu39">
    <property type="family name" value="Fungal_carboxylesterase_lipase"/>
</dbReference>
<evidence type="ECO:0000256" key="3">
    <source>
        <dbReference type="RuleBase" id="RU361235"/>
    </source>
</evidence>
<evidence type="ECO:0000256" key="2">
    <source>
        <dbReference type="ARBA" id="ARBA00022801"/>
    </source>
</evidence>
<dbReference type="GO" id="GO:0019695">
    <property type="term" value="P:choline metabolic process"/>
    <property type="evidence" value="ECO:0007669"/>
    <property type="project" value="TreeGrafter"/>
</dbReference>
<keyword evidence="3" id="KW-0732">Signal</keyword>
<dbReference type="OrthoDB" id="408631at2759"/>
<comment type="caution">
    <text evidence="5">The sequence shown here is derived from an EMBL/GenBank/DDBJ whole genome shotgun (WGS) entry which is preliminary data.</text>
</comment>
<keyword evidence="6" id="KW-1185">Reference proteome</keyword>
<dbReference type="AlphaFoldDB" id="A0A168EU39"/>
<evidence type="ECO:0000313" key="5">
    <source>
        <dbReference type="EMBL" id="KZZ99147.1"/>
    </source>
</evidence>
<dbReference type="EMBL" id="AZGY01000004">
    <property type="protein sequence ID" value="KZZ99147.1"/>
    <property type="molecule type" value="Genomic_DNA"/>
</dbReference>
<reference evidence="5 6" key="1">
    <citation type="journal article" date="2016" name="Genome Biol. Evol.">
        <title>Divergent and convergent evolution of fungal pathogenicity.</title>
        <authorList>
            <person name="Shang Y."/>
            <person name="Xiao G."/>
            <person name="Zheng P."/>
            <person name="Cen K."/>
            <person name="Zhan S."/>
            <person name="Wang C."/>
        </authorList>
    </citation>
    <scope>NUCLEOTIDE SEQUENCE [LARGE SCALE GENOMIC DNA]</scope>
    <source>
        <strain evidence="5 6">RCEF 2490</strain>
    </source>
</reference>
<dbReference type="InterPro" id="IPR002018">
    <property type="entry name" value="CarbesteraseB"/>
</dbReference>
<keyword evidence="2 3" id="KW-0378">Hydrolase</keyword>
<dbReference type="GO" id="GO:0006581">
    <property type="term" value="P:acetylcholine catabolic process"/>
    <property type="evidence" value="ECO:0007669"/>
    <property type="project" value="TreeGrafter"/>
</dbReference>